<feature type="compositionally biased region" description="Polar residues" evidence="1">
    <location>
        <begin position="56"/>
        <end position="69"/>
    </location>
</feature>
<reference evidence="2" key="2">
    <citation type="submission" date="2020-11" db="EMBL/GenBank/DDBJ databases">
        <authorList>
            <person name="Cecchin M."/>
            <person name="Marcolungo L."/>
            <person name="Rossato M."/>
            <person name="Girolomoni L."/>
            <person name="Cosentino E."/>
            <person name="Cuine S."/>
            <person name="Li-Beisson Y."/>
            <person name="Delledonne M."/>
            <person name="Ballottari M."/>
        </authorList>
    </citation>
    <scope>NUCLEOTIDE SEQUENCE</scope>
    <source>
        <strain evidence="2">211/11P</strain>
        <tissue evidence="2">Whole cell</tissue>
    </source>
</reference>
<accession>A0A9D4YXL5</accession>
<proteinExistence type="predicted"/>
<gene>
    <name evidence="2" type="ORF">D9Q98_004761</name>
</gene>
<dbReference type="EMBL" id="SIDB01000006">
    <property type="protein sequence ID" value="KAI3431717.1"/>
    <property type="molecule type" value="Genomic_DNA"/>
</dbReference>
<protein>
    <submittedName>
        <fullName evidence="2">Uncharacterized protein</fullName>
    </submittedName>
</protein>
<keyword evidence="3" id="KW-1185">Reference proteome</keyword>
<evidence type="ECO:0000313" key="3">
    <source>
        <dbReference type="Proteomes" id="UP001055712"/>
    </source>
</evidence>
<evidence type="ECO:0000313" key="2">
    <source>
        <dbReference type="EMBL" id="KAI3431717.1"/>
    </source>
</evidence>
<name>A0A9D4YXL5_CHLVU</name>
<reference evidence="2" key="1">
    <citation type="journal article" date="2019" name="Plant J.">
        <title>Chlorella vulgaris genome assembly and annotation reveals the molecular basis for metabolic acclimation to high light conditions.</title>
        <authorList>
            <person name="Cecchin M."/>
            <person name="Marcolungo L."/>
            <person name="Rossato M."/>
            <person name="Girolomoni L."/>
            <person name="Cosentino E."/>
            <person name="Cuine S."/>
            <person name="Li-Beisson Y."/>
            <person name="Delledonne M."/>
            <person name="Ballottari M."/>
        </authorList>
    </citation>
    <scope>NUCLEOTIDE SEQUENCE</scope>
    <source>
        <strain evidence="2">211/11P</strain>
    </source>
</reference>
<sequence length="135" mass="13900">MGDPPKHRWGIHLPSATAIRSKLSPPPPPPPPPQADGGSTWKTDQAQRVTAEHSGANASPGSISSSPQGVNRLPPAPATPAAAVPAASPFTSPAGRPVASSATVSLTRSTPRLSPEARRLAEAAPFKAFSFQRFD</sequence>
<feature type="compositionally biased region" description="Pro residues" evidence="1">
    <location>
        <begin position="24"/>
        <end position="34"/>
    </location>
</feature>
<dbReference type="Proteomes" id="UP001055712">
    <property type="component" value="Unassembled WGS sequence"/>
</dbReference>
<feature type="region of interest" description="Disordered" evidence="1">
    <location>
        <begin position="1"/>
        <end position="118"/>
    </location>
</feature>
<dbReference type="AlphaFoldDB" id="A0A9D4YXL5"/>
<comment type="caution">
    <text evidence="2">The sequence shown here is derived from an EMBL/GenBank/DDBJ whole genome shotgun (WGS) entry which is preliminary data.</text>
</comment>
<evidence type="ECO:0000256" key="1">
    <source>
        <dbReference type="SAM" id="MobiDB-lite"/>
    </source>
</evidence>
<organism evidence="2 3">
    <name type="scientific">Chlorella vulgaris</name>
    <name type="common">Green alga</name>
    <dbReference type="NCBI Taxonomy" id="3077"/>
    <lineage>
        <taxon>Eukaryota</taxon>
        <taxon>Viridiplantae</taxon>
        <taxon>Chlorophyta</taxon>
        <taxon>core chlorophytes</taxon>
        <taxon>Trebouxiophyceae</taxon>
        <taxon>Chlorellales</taxon>
        <taxon>Chlorellaceae</taxon>
        <taxon>Chlorella clade</taxon>
        <taxon>Chlorella</taxon>
    </lineage>
</organism>
<feature type="compositionally biased region" description="Low complexity" evidence="1">
    <location>
        <begin position="79"/>
        <end position="94"/>
    </location>
</feature>
<feature type="compositionally biased region" description="Polar residues" evidence="1">
    <location>
        <begin position="100"/>
        <end position="112"/>
    </location>
</feature>